<dbReference type="AlphaFoldDB" id="A0A383C0K9"/>
<organism evidence="1">
    <name type="scientific">marine metagenome</name>
    <dbReference type="NCBI Taxonomy" id="408172"/>
    <lineage>
        <taxon>unclassified sequences</taxon>
        <taxon>metagenomes</taxon>
        <taxon>ecological metagenomes</taxon>
    </lineage>
</organism>
<accession>A0A383C0K9</accession>
<sequence length="189" mass="20812">MPSRLKVDCLSLGLALGLGTALGQADDATVKPSEIMRESRGTYQGTPVVRAAFVENGPTIDGDLGDDVWKRALPAGGELFDVNHEVKALGSEVTEFRLLYDKSNLYLGVWCFQKNPKEITANAGNDENAPEDDFVGILLDTFHDKRNGYVFLVNPNSLRVDALVSDNGSNQNWNWETVWNARCAIHDWG</sequence>
<reference evidence="1" key="1">
    <citation type="submission" date="2018-05" db="EMBL/GenBank/DDBJ databases">
        <authorList>
            <person name="Lanie J.A."/>
            <person name="Ng W.-L."/>
            <person name="Kazmierczak K.M."/>
            <person name="Andrzejewski T.M."/>
            <person name="Davidsen T.M."/>
            <person name="Wayne K.J."/>
            <person name="Tettelin H."/>
            <person name="Glass J.I."/>
            <person name="Rusch D."/>
            <person name="Podicherti R."/>
            <person name="Tsui H.-C.T."/>
            <person name="Winkler M.E."/>
        </authorList>
    </citation>
    <scope>NUCLEOTIDE SEQUENCE</scope>
</reference>
<protein>
    <recommendedName>
        <fullName evidence="2">Carbohydrate-binding domain-containing protein</fullName>
    </recommendedName>
</protein>
<dbReference type="Gene3D" id="2.60.40.1190">
    <property type="match status" value="1"/>
</dbReference>
<feature type="non-terminal residue" evidence="1">
    <location>
        <position position="189"/>
    </location>
</feature>
<evidence type="ECO:0000313" key="1">
    <source>
        <dbReference type="EMBL" id="SVE25613.1"/>
    </source>
</evidence>
<dbReference type="EMBL" id="UINC01204743">
    <property type="protein sequence ID" value="SVE25613.1"/>
    <property type="molecule type" value="Genomic_DNA"/>
</dbReference>
<evidence type="ECO:0008006" key="2">
    <source>
        <dbReference type="Google" id="ProtNLM"/>
    </source>
</evidence>
<dbReference type="SUPFAM" id="SSF49344">
    <property type="entry name" value="CBD9-like"/>
    <property type="match status" value="1"/>
</dbReference>
<proteinExistence type="predicted"/>
<gene>
    <name evidence="1" type="ORF">METZ01_LOCUS478467</name>
</gene>
<name>A0A383C0K9_9ZZZZ</name>